<organism evidence="2 3">
    <name type="scientific">Metabacillus sediminis</name>
    <dbReference type="NCBI Taxonomy" id="3117746"/>
    <lineage>
        <taxon>Bacteria</taxon>
        <taxon>Bacillati</taxon>
        <taxon>Bacillota</taxon>
        <taxon>Bacilli</taxon>
        <taxon>Bacillales</taxon>
        <taxon>Bacillaceae</taxon>
        <taxon>Metabacillus</taxon>
    </lineage>
</organism>
<dbReference type="Gene3D" id="3.30.930.20">
    <property type="entry name" value="Protein of unknown function DUF1054"/>
    <property type="match status" value="1"/>
</dbReference>
<dbReference type="Pfam" id="PF06335">
    <property type="entry name" value="DUF1054"/>
    <property type="match status" value="1"/>
</dbReference>
<evidence type="ECO:0000256" key="1">
    <source>
        <dbReference type="HAMAP-Rule" id="MF_01851"/>
    </source>
</evidence>
<name>A0ABZ2NLV6_9BACI</name>
<dbReference type="HAMAP" id="MF_01851">
    <property type="entry name" value="UPF0637"/>
    <property type="match status" value="1"/>
</dbReference>
<evidence type="ECO:0000313" key="2">
    <source>
        <dbReference type="EMBL" id="WXB98605.1"/>
    </source>
</evidence>
<protein>
    <recommendedName>
        <fullName evidence="1">UPF0637 protein WCV65_09045</fullName>
    </recommendedName>
</protein>
<dbReference type="Proteomes" id="UP001377337">
    <property type="component" value="Chromosome"/>
</dbReference>
<gene>
    <name evidence="2" type="ORF">WCV65_09045</name>
</gene>
<dbReference type="InterPro" id="IPR009403">
    <property type="entry name" value="UPF0637"/>
</dbReference>
<comment type="similarity">
    <text evidence="1">Belongs to the UPF0637 family.</text>
</comment>
<keyword evidence="3" id="KW-1185">Reference proteome</keyword>
<sequence>MKFTGFTQKDFEVFTIDGLDQRMEKLIEQVRPKLESLGEHFSTELSSWTGDEMFSHVAKHARRSVNPPDDTWVAFASSKRGYKMLPHFQIGLWETHVFIWFAMIYEAPAKVSFGKAAEKNLNQILHDIPENFVWSSDHTKPGAVSQKELGKKGLKEMAKRLQTVKKAEMLCGVHFSKEEAESMNPEEFLDKAEQSLKTLLPLYQLAQKSSN</sequence>
<proteinExistence type="inferred from homology"/>
<dbReference type="EMBL" id="CP147407">
    <property type="protein sequence ID" value="WXB98605.1"/>
    <property type="molecule type" value="Genomic_DNA"/>
</dbReference>
<evidence type="ECO:0000313" key="3">
    <source>
        <dbReference type="Proteomes" id="UP001377337"/>
    </source>
</evidence>
<dbReference type="SUPFAM" id="SSF142913">
    <property type="entry name" value="YktB/PF0168-like"/>
    <property type="match status" value="1"/>
</dbReference>
<dbReference type="PIRSF" id="PIRSF021332">
    <property type="entry name" value="DUF1054"/>
    <property type="match status" value="1"/>
</dbReference>
<accession>A0ABZ2NLV6</accession>
<reference evidence="2 3" key="1">
    <citation type="submission" date="2024-02" db="EMBL/GenBank/DDBJ databases">
        <title>Seven novel Bacillus-like species.</title>
        <authorList>
            <person name="Liu G."/>
        </authorList>
    </citation>
    <scope>NUCLEOTIDE SEQUENCE [LARGE SCALE GENOMIC DNA]</scope>
    <source>
        <strain evidence="2 3">FJAT-52054</strain>
    </source>
</reference>
<dbReference type="InterPro" id="IPR053707">
    <property type="entry name" value="UPF0637_domain_sf"/>
</dbReference>
<dbReference type="RefSeq" id="WP_338781725.1">
    <property type="nucleotide sequence ID" value="NZ_CP147407.1"/>
</dbReference>